<reference evidence="3 4" key="1">
    <citation type="submission" date="2015-11" db="EMBL/GenBank/DDBJ databases">
        <title>Genome Sequence of Bacillus simplex strain VanAntwerpen2.</title>
        <authorList>
            <person name="Couger M.B."/>
        </authorList>
    </citation>
    <scope>NUCLEOTIDE SEQUENCE [LARGE SCALE GENOMIC DNA]</scope>
    <source>
        <strain evidence="3 4">VanAntwerpen02</strain>
    </source>
</reference>
<name>A0A109N2H8_9BACI</name>
<comment type="caution">
    <text evidence="3">The sequence shown here is derived from an EMBL/GenBank/DDBJ whole genome shotgun (WGS) entry which is preliminary data.</text>
</comment>
<feature type="domain" description="Tr-type G" evidence="2">
    <location>
        <begin position="378"/>
        <end position="547"/>
    </location>
</feature>
<dbReference type="PANTHER" id="PTHR43681:SF1">
    <property type="entry name" value="SARCALUMENIN"/>
    <property type="match status" value="1"/>
</dbReference>
<dbReference type="InterPro" id="IPR051943">
    <property type="entry name" value="TRAFAC_Dynamin-like_GTPase"/>
</dbReference>
<dbReference type="Gene3D" id="1.25.40.10">
    <property type="entry name" value="Tetratricopeptide repeat domain"/>
    <property type="match status" value="1"/>
</dbReference>
<evidence type="ECO:0000313" key="4">
    <source>
        <dbReference type="Proteomes" id="UP000064189"/>
    </source>
</evidence>
<dbReference type="CDD" id="cd00882">
    <property type="entry name" value="Ras_like_GTPase"/>
    <property type="match status" value="1"/>
</dbReference>
<dbReference type="GO" id="GO:0005525">
    <property type="term" value="F:GTP binding"/>
    <property type="evidence" value="ECO:0007669"/>
    <property type="project" value="InterPro"/>
</dbReference>
<feature type="coiled-coil region" evidence="1">
    <location>
        <begin position="853"/>
        <end position="915"/>
    </location>
</feature>
<dbReference type="InterPro" id="IPR027417">
    <property type="entry name" value="P-loop_NTPase"/>
</dbReference>
<evidence type="ECO:0000256" key="1">
    <source>
        <dbReference type="SAM" id="Coils"/>
    </source>
</evidence>
<sequence>MKMDERLIEKKYYETMIEDATKHPIQALGEMFLVEQKKERADLTAIRYAQGEVYFQHHDYEAAIFKWENIEGELGSWAKKNIADAYFELEMYSTAEDIYKSVVTDEAVLKTEVLLQLFSLYIVESRNDLASKVVKEAVEFQPDYPNVTEIARAFFEEQKDWNSAVVLASDESIRTESMSWFDVLKTYIQQGVAQSMAPDYFSNVLGSLYALDQNRFEKMTVALWKNYKYTDSYFEWLKVINNLIDMSELNQGDVWEELTVLYRDAYASLLEGTHLIKELSPVVPRLLENWLKIADGELSLFAAASALSWNEIFPDTINALVIQDAESLLAKSPKLGGGLEAGEKLFNSIIQWAEENDLKVGNKLKWMVEGLKDTGNFNLLLVGSAGNGKTSFIQSIVGESIAAEDHSSLVSVKDGDDLEILEITDTERKAVMELTELDETRRQRGTIVDVTLISDYLKNNRLRLLDTPGFNGEKSVESDFQGYLHGSDGLLFVLDARAPFTGSERDLLLEIQKLAPKLPIHFLLNKMDTIYSDQVAVRMEDETWDKVNAYFPNAKVFAFSKLYDSKQQLKDLSAFLQSNYQDGNWMERRSEKILAFIRKTLSYLLEKRAANERKCEHSISWNEQMEVKLNGAVNQLADLEKEKSENIIRAYRMIKDEVKNQLSSNIPELLRDCSKSLTESSDFSQVHIELNQEMNDRIQAFISDKIMPQYYRSLQDWIASSQMEFSQSQQFMDEMSSGFNELYKEERIMLAGDFRVLDDWRRDADRMTSSIRIENVNILLRRTPSQLLLKGAGKLFGAIPQNKANMYNRYKKYLEGEDYQDVAEMITDRFLTQFGLFEKSLDRDISLFYRSSFALLQKTIEQTQTEIKDYQAALEHMKENPEVYRDPITLFEVKLRQLERLEKIEKKRLAQLQRK</sequence>
<dbReference type="Proteomes" id="UP000064189">
    <property type="component" value="Unassembled WGS sequence"/>
</dbReference>
<protein>
    <submittedName>
        <fullName evidence="3">GTP-binding protein</fullName>
    </submittedName>
</protein>
<proteinExistence type="predicted"/>
<dbReference type="SUPFAM" id="SSF52540">
    <property type="entry name" value="P-loop containing nucleoside triphosphate hydrolases"/>
    <property type="match status" value="1"/>
</dbReference>
<organism evidence="3 4">
    <name type="scientific">Peribacillus simplex</name>
    <dbReference type="NCBI Taxonomy" id="1478"/>
    <lineage>
        <taxon>Bacteria</taxon>
        <taxon>Bacillati</taxon>
        <taxon>Bacillota</taxon>
        <taxon>Bacilli</taxon>
        <taxon>Bacillales</taxon>
        <taxon>Bacillaceae</taxon>
        <taxon>Peribacillus</taxon>
    </lineage>
</organism>
<dbReference type="InterPro" id="IPR000795">
    <property type="entry name" value="T_Tr_GTP-bd_dom"/>
</dbReference>
<dbReference type="SUPFAM" id="SSF48452">
    <property type="entry name" value="TPR-like"/>
    <property type="match status" value="1"/>
</dbReference>
<dbReference type="InterPro" id="IPR011990">
    <property type="entry name" value="TPR-like_helical_dom_sf"/>
</dbReference>
<dbReference type="EMBL" id="LNNH01000007">
    <property type="protein sequence ID" value="KWW22314.1"/>
    <property type="molecule type" value="Genomic_DNA"/>
</dbReference>
<dbReference type="Gene3D" id="3.40.50.300">
    <property type="entry name" value="P-loop containing nucleotide triphosphate hydrolases"/>
    <property type="match status" value="1"/>
</dbReference>
<accession>A0A109N2H8</accession>
<dbReference type="AlphaFoldDB" id="A0A109N2H8"/>
<keyword evidence="1" id="KW-0175">Coiled coil</keyword>
<keyword evidence="4" id="KW-1185">Reference proteome</keyword>
<dbReference type="GO" id="GO:0003924">
    <property type="term" value="F:GTPase activity"/>
    <property type="evidence" value="ECO:0007669"/>
    <property type="project" value="InterPro"/>
</dbReference>
<evidence type="ECO:0000313" key="3">
    <source>
        <dbReference type="EMBL" id="KWW22314.1"/>
    </source>
</evidence>
<dbReference type="Pfam" id="PF00009">
    <property type="entry name" value="GTP_EFTU"/>
    <property type="match status" value="1"/>
</dbReference>
<gene>
    <name evidence="3" type="ORF">AS888_13485</name>
</gene>
<evidence type="ECO:0000259" key="2">
    <source>
        <dbReference type="Pfam" id="PF00009"/>
    </source>
</evidence>
<dbReference type="PANTHER" id="PTHR43681">
    <property type="entry name" value="TRANSMEMBRANE GTPASE FZO"/>
    <property type="match status" value="1"/>
</dbReference>